<dbReference type="EMBL" id="AWSD01000037">
    <property type="protein sequence ID" value="ERH21985.1"/>
    <property type="molecule type" value="Genomic_DNA"/>
</dbReference>
<organism evidence="5 6">
    <name type="scientific">Actinomyces johnsonii F0510</name>
    <dbReference type="NCBI Taxonomy" id="1227262"/>
    <lineage>
        <taxon>Bacteria</taxon>
        <taxon>Bacillati</taxon>
        <taxon>Actinomycetota</taxon>
        <taxon>Actinomycetes</taxon>
        <taxon>Actinomycetales</taxon>
        <taxon>Actinomycetaceae</taxon>
        <taxon>Actinomyces</taxon>
    </lineage>
</organism>
<evidence type="ECO:0000256" key="3">
    <source>
        <dbReference type="SAM" id="MobiDB-lite"/>
    </source>
</evidence>
<feature type="region of interest" description="Disordered" evidence="3">
    <location>
        <begin position="129"/>
        <end position="154"/>
    </location>
</feature>
<dbReference type="InterPro" id="IPR027417">
    <property type="entry name" value="P-loop_NTPase"/>
</dbReference>
<dbReference type="Pfam" id="PF00004">
    <property type="entry name" value="AAA"/>
    <property type="match status" value="1"/>
</dbReference>
<evidence type="ECO:0000313" key="5">
    <source>
        <dbReference type="EMBL" id="ERH21985.1"/>
    </source>
</evidence>
<evidence type="ECO:0000313" key="6">
    <source>
        <dbReference type="Proteomes" id="UP000016498"/>
    </source>
</evidence>
<dbReference type="InterPro" id="IPR003959">
    <property type="entry name" value="ATPase_AAA_core"/>
</dbReference>
<sequence>MERTGVCLADVGGMIEVKKRLEASFLAPMRNPELRQLYGKSLRGGLLLYGPPGTGKTFIARAIAGEMGAAFLSVMITDILGEYIGTSESNLHKAFQKARSHAPCVLFLDEIDALGIKRALVRSSWMRNTVGSRPRAPSSSTPIPPGSMRICASG</sequence>
<dbReference type="PANTHER" id="PTHR23077:SF171">
    <property type="entry name" value="NUCLEAR VALOSIN-CONTAINING PROTEIN-LIKE"/>
    <property type="match status" value="1"/>
</dbReference>
<dbReference type="InterPro" id="IPR050168">
    <property type="entry name" value="AAA_ATPase_domain"/>
</dbReference>
<dbReference type="SMART" id="SM00382">
    <property type="entry name" value="AAA"/>
    <property type="match status" value="1"/>
</dbReference>
<reference evidence="5 6" key="1">
    <citation type="submission" date="2013-06" db="EMBL/GenBank/DDBJ databases">
        <authorList>
            <person name="Weinstock G."/>
            <person name="Sodergren E."/>
            <person name="Lobos E.A."/>
            <person name="Fulton L."/>
            <person name="Fulton R."/>
            <person name="Courtney L."/>
            <person name="Fronick C."/>
            <person name="O'Laughlin M."/>
            <person name="Godfrey J."/>
            <person name="Wilson R.M."/>
            <person name="Miner T."/>
            <person name="Farmer C."/>
            <person name="Delehaunty K."/>
            <person name="Cordes M."/>
            <person name="Minx P."/>
            <person name="Tomlinson C."/>
            <person name="Chen J."/>
            <person name="Wollam A."/>
            <person name="Pepin K.H."/>
            <person name="Bhonagiri V."/>
            <person name="Zhang X."/>
            <person name="Warren W."/>
            <person name="Mitreva M."/>
            <person name="Mardis E.R."/>
            <person name="Wilson R.K."/>
        </authorList>
    </citation>
    <scope>NUCLEOTIDE SEQUENCE [LARGE SCALE GENOMIC DNA]</scope>
    <source>
        <strain evidence="5 6">F0510</strain>
    </source>
</reference>
<gene>
    <name evidence="5" type="ORF">HMPREF1549_00315</name>
</gene>
<proteinExistence type="predicted"/>
<evidence type="ECO:0000256" key="1">
    <source>
        <dbReference type="ARBA" id="ARBA00022741"/>
    </source>
</evidence>
<dbReference type="HOGENOM" id="CLU_1700479_0_0_11"/>
<feature type="compositionally biased region" description="Polar residues" evidence="3">
    <location>
        <begin position="129"/>
        <end position="141"/>
    </location>
</feature>
<dbReference type="InterPro" id="IPR003593">
    <property type="entry name" value="AAA+_ATPase"/>
</dbReference>
<dbReference type="Proteomes" id="UP000016498">
    <property type="component" value="Unassembled WGS sequence"/>
</dbReference>
<comment type="caution">
    <text evidence="5">The sequence shown here is derived from an EMBL/GenBank/DDBJ whole genome shotgun (WGS) entry which is preliminary data.</text>
</comment>
<name>U1Q1X4_9ACTO</name>
<accession>U1Q1X4</accession>
<dbReference type="PATRIC" id="fig|1227262.3.peg.238"/>
<dbReference type="SUPFAM" id="SSF52540">
    <property type="entry name" value="P-loop containing nucleoside triphosphate hydrolases"/>
    <property type="match status" value="1"/>
</dbReference>
<evidence type="ECO:0000256" key="2">
    <source>
        <dbReference type="ARBA" id="ARBA00022840"/>
    </source>
</evidence>
<protein>
    <submittedName>
        <fullName evidence="5">ATPase, AAA family</fullName>
    </submittedName>
</protein>
<evidence type="ECO:0000259" key="4">
    <source>
        <dbReference type="SMART" id="SM00382"/>
    </source>
</evidence>
<keyword evidence="1" id="KW-0547">Nucleotide-binding</keyword>
<dbReference type="Gene3D" id="3.40.50.300">
    <property type="entry name" value="P-loop containing nucleotide triphosphate hydrolases"/>
    <property type="match status" value="1"/>
</dbReference>
<dbReference type="GO" id="GO:0005524">
    <property type="term" value="F:ATP binding"/>
    <property type="evidence" value="ECO:0007669"/>
    <property type="project" value="UniProtKB-KW"/>
</dbReference>
<keyword evidence="2" id="KW-0067">ATP-binding</keyword>
<feature type="domain" description="AAA+ ATPase" evidence="4">
    <location>
        <begin position="42"/>
        <end position="149"/>
    </location>
</feature>
<dbReference type="AlphaFoldDB" id="U1Q1X4"/>
<dbReference type="PANTHER" id="PTHR23077">
    <property type="entry name" value="AAA-FAMILY ATPASE"/>
    <property type="match status" value="1"/>
</dbReference>
<dbReference type="GO" id="GO:0016887">
    <property type="term" value="F:ATP hydrolysis activity"/>
    <property type="evidence" value="ECO:0007669"/>
    <property type="project" value="InterPro"/>
</dbReference>